<protein>
    <submittedName>
        <fullName evidence="2">Uncharacterized protein</fullName>
    </submittedName>
</protein>
<dbReference type="AlphaFoldDB" id="A0A146G1C6"/>
<keyword evidence="1" id="KW-0812">Transmembrane</keyword>
<keyword evidence="3" id="KW-1185">Reference proteome</keyword>
<feature type="transmembrane region" description="Helical" evidence="1">
    <location>
        <begin position="6"/>
        <end position="29"/>
    </location>
</feature>
<dbReference type="EMBL" id="BDCO01000001">
    <property type="protein sequence ID" value="GAT31501.1"/>
    <property type="molecule type" value="Genomic_DNA"/>
</dbReference>
<dbReference type="STRING" id="690879.TSACC_149"/>
<dbReference type="Proteomes" id="UP000076023">
    <property type="component" value="Unassembled WGS sequence"/>
</dbReference>
<feature type="transmembrane region" description="Helical" evidence="1">
    <location>
        <begin position="41"/>
        <end position="59"/>
    </location>
</feature>
<proteinExistence type="predicted"/>
<name>A0A146G1C6_TERSA</name>
<keyword evidence="1" id="KW-0472">Membrane</keyword>
<keyword evidence="1" id="KW-1133">Transmembrane helix</keyword>
<reference evidence="3" key="1">
    <citation type="journal article" date="2017" name="Genome Announc.">
        <title>Draft Genome Sequence of Terrimicrobium sacchariphilum NM-5T, a Facultative Anaerobic Soil Bacterium of the Class Spartobacteria.</title>
        <authorList>
            <person name="Qiu Y.L."/>
            <person name="Tourlousse D.M."/>
            <person name="Matsuura N."/>
            <person name="Ohashi A."/>
            <person name="Sekiguchi Y."/>
        </authorList>
    </citation>
    <scope>NUCLEOTIDE SEQUENCE [LARGE SCALE GENOMIC DNA]</scope>
    <source>
        <strain evidence="3">NM-5</strain>
    </source>
</reference>
<gene>
    <name evidence="2" type="ORF">TSACC_149</name>
</gene>
<evidence type="ECO:0000313" key="3">
    <source>
        <dbReference type="Proteomes" id="UP000076023"/>
    </source>
</evidence>
<evidence type="ECO:0000256" key="1">
    <source>
        <dbReference type="SAM" id="Phobius"/>
    </source>
</evidence>
<comment type="caution">
    <text evidence="2">The sequence shown here is derived from an EMBL/GenBank/DDBJ whole genome shotgun (WGS) entry which is preliminary data.</text>
</comment>
<dbReference type="InParanoid" id="A0A146G1C6"/>
<sequence length="278" mass="30828">MTAMVLIYLAGVCVTLALVLALVIAPFSSRFREGLHADARKFWALVILVAAFWFTPWGWPVGYVSALCDVARGRFFLHSIPMKVDSEERRVQERRAIANELQFRFGVGSTGMRGCFGGLPQDDEFDRGYDRVMLAALPVHFGRDIIEECKQSASKSRTAAEWLSFYFRSVKLTQTGLEVDFPERPAWWVKIDGGALERIPSGPVKFSRKAEFLGQFTLFQISLASLDGRDFVVLEFLPWHGLPQSGPQVAAISGEGKVVDAPPELEAAVLASLGSRPD</sequence>
<organism evidence="2 3">
    <name type="scientific">Terrimicrobium sacchariphilum</name>
    <dbReference type="NCBI Taxonomy" id="690879"/>
    <lineage>
        <taxon>Bacteria</taxon>
        <taxon>Pseudomonadati</taxon>
        <taxon>Verrucomicrobiota</taxon>
        <taxon>Terrimicrobiia</taxon>
        <taxon>Terrimicrobiales</taxon>
        <taxon>Terrimicrobiaceae</taxon>
        <taxon>Terrimicrobium</taxon>
    </lineage>
</organism>
<accession>A0A146G1C6</accession>
<evidence type="ECO:0000313" key="2">
    <source>
        <dbReference type="EMBL" id="GAT31501.1"/>
    </source>
</evidence>